<dbReference type="Proteomes" id="UP000273022">
    <property type="component" value="Unassembled WGS sequence"/>
</dbReference>
<organism evidence="2 3">
    <name type="scientific">Parashewanella spongiae</name>
    <dbReference type="NCBI Taxonomy" id="342950"/>
    <lineage>
        <taxon>Bacteria</taxon>
        <taxon>Pseudomonadati</taxon>
        <taxon>Pseudomonadota</taxon>
        <taxon>Gammaproteobacteria</taxon>
        <taxon>Alteromonadales</taxon>
        <taxon>Shewanellaceae</taxon>
        <taxon>Parashewanella</taxon>
    </lineage>
</organism>
<keyword evidence="3" id="KW-1185">Reference proteome</keyword>
<dbReference type="PANTHER" id="PTHR48079">
    <property type="entry name" value="PROTEIN YEEZ"/>
    <property type="match status" value="1"/>
</dbReference>
<comment type="caution">
    <text evidence="2">The sequence shown here is derived from an EMBL/GenBank/DDBJ whole genome shotgun (WGS) entry which is preliminary data.</text>
</comment>
<evidence type="ECO:0000313" key="2">
    <source>
        <dbReference type="EMBL" id="RJY06493.1"/>
    </source>
</evidence>
<dbReference type="InterPro" id="IPR001509">
    <property type="entry name" value="Epimerase_deHydtase"/>
</dbReference>
<dbReference type="InterPro" id="IPR036291">
    <property type="entry name" value="NAD(P)-bd_dom_sf"/>
</dbReference>
<gene>
    <name evidence="2" type="ORF">D5R81_17600</name>
</gene>
<dbReference type="GO" id="GO:0004029">
    <property type="term" value="F:aldehyde dehydrogenase (NAD+) activity"/>
    <property type="evidence" value="ECO:0007669"/>
    <property type="project" value="TreeGrafter"/>
</dbReference>
<dbReference type="Pfam" id="PF01370">
    <property type="entry name" value="Epimerase"/>
    <property type="match status" value="1"/>
</dbReference>
<dbReference type="PANTHER" id="PTHR48079:SF6">
    <property type="entry name" value="NAD(P)-BINDING DOMAIN-CONTAINING PROTEIN-RELATED"/>
    <property type="match status" value="1"/>
</dbReference>
<dbReference type="SUPFAM" id="SSF51735">
    <property type="entry name" value="NAD(P)-binding Rossmann-fold domains"/>
    <property type="match status" value="1"/>
</dbReference>
<dbReference type="InterPro" id="IPR051783">
    <property type="entry name" value="NAD(P)-dependent_oxidoreduct"/>
</dbReference>
<feature type="domain" description="NAD-dependent epimerase/dehydratase" evidence="1">
    <location>
        <begin position="8"/>
        <end position="215"/>
    </location>
</feature>
<proteinExistence type="predicted"/>
<name>A0A3A6U1B4_9GAMM</name>
<evidence type="ECO:0000259" key="1">
    <source>
        <dbReference type="Pfam" id="PF01370"/>
    </source>
</evidence>
<dbReference type="GO" id="GO:0005737">
    <property type="term" value="C:cytoplasm"/>
    <property type="evidence" value="ECO:0007669"/>
    <property type="project" value="TreeGrafter"/>
</dbReference>
<dbReference type="RefSeq" id="WP_121854924.1">
    <property type="nucleotide sequence ID" value="NZ_CP037952.1"/>
</dbReference>
<accession>A0A3A6U1B4</accession>
<evidence type="ECO:0000313" key="3">
    <source>
        <dbReference type="Proteomes" id="UP000273022"/>
    </source>
</evidence>
<sequence>MKSVTIVGCGWFGLPMAVDLLNHDYSVKGSYRKSEKLPLLKNLGVKPFQLDLSERVKLQSFNDNELAIIREHLQSDYLIINIPPKLKHKNQNYLEKLNALKSLTNIDNYKRVIFISSTGVYPSLGMDMQEESACEHSESSTTLLQAEKLFLNYSNVCVVRFAGLIGPSRAPGRFLAGRKAVAGGNNPVNLVHLSDCIRAILAIISAEKVSPIYNLCTPHHPTKSDFYSKASMALSLPSPEFVSDNLPAKTVNGLRLCNELNFSYKYQNLYDAIKDTN</sequence>
<dbReference type="EMBL" id="QYYH01000159">
    <property type="protein sequence ID" value="RJY06493.1"/>
    <property type="molecule type" value="Genomic_DNA"/>
</dbReference>
<dbReference type="Gene3D" id="3.40.50.720">
    <property type="entry name" value="NAD(P)-binding Rossmann-like Domain"/>
    <property type="match status" value="1"/>
</dbReference>
<dbReference type="OrthoDB" id="751203at2"/>
<protein>
    <submittedName>
        <fullName evidence="2">SDR family NAD(P)-dependent oxidoreductase</fullName>
    </submittedName>
</protein>
<reference evidence="2 3" key="1">
    <citation type="submission" date="2018-09" db="EMBL/GenBank/DDBJ databases">
        <title>Phylogeny of the Shewanellaceae, and recommendation for two new genera, Pseudoshewanella and Parashewanella.</title>
        <authorList>
            <person name="Wang G."/>
        </authorList>
    </citation>
    <scope>NUCLEOTIDE SEQUENCE [LARGE SCALE GENOMIC DNA]</scope>
    <source>
        <strain evidence="2 3">KCTC 22492</strain>
    </source>
</reference>
<dbReference type="AlphaFoldDB" id="A0A3A6U1B4"/>